<organism evidence="1 2">
    <name type="scientific">Nakamurella multipartita (strain ATCC 700099 / DSM 44233 / CIP 104796 / JCM 9543 / NBRC 105858 / Y-104)</name>
    <name type="common">Microsphaera multipartita</name>
    <dbReference type="NCBI Taxonomy" id="479431"/>
    <lineage>
        <taxon>Bacteria</taxon>
        <taxon>Bacillati</taxon>
        <taxon>Actinomycetota</taxon>
        <taxon>Actinomycetes</taxon>
        <taxon>Nakamurellales</taxon>
        <taxon>Nakamurellaceae</taxon>
        <taxon>Nakamurella</taxon>
    </lineage>
</organism>
<dbReference type="RefSeq" id="WP_015746557.1">
    <property type="nucleotide sequence ID" value="NC_013235.1"/>
</dbReference>
<dbReference type="HOGENOM" id="CLU_3082158_0_0_11"/>
<keyword evidence="2" id="KW-1185">Reference proteome</keyword>
<evidence type="ECO:0000313" key="2">
    <source>
        <dbReference type="Proteomes" id="UP000002218"/>
    </source>
</evidence>
<reference evidence="2" key="1">
    <citation type="submission" date="2009-09" db="EMBL/GenBank/DDBJ databases">
        <title>The complete genome of Nakamurella multipartita DSM 44233.</title>
        <authorList>
            <consortium name="US DOE Joint Genome Institute (JGI-PGF)"/>
            <person name="Lucas S."/>
            <person name="Copeland A."/>
            <person name="Lapidus A."/>
            <person name="Glavina del Rio T."/>
            <person name="Dalin E."/>
            <person name="Tice H."/>
            <person name="Bruce D."/>
            <person name="Goodwin L."/>
            <person name="Pitluck S."/>
            <person name="Kyrpides N."/>
            <person name="Mavromatis K."/>
            <person name="Ivanova N."/>
            <person name="Ovchinnikova G."/>
            <person name="Sims D."/>
            <person name="Meincke L."/>
            <person name="Brettin T."/>
            <person name="Detter J.C."/>
            <person name="Han C."/>
            <person name="Larimer F."/>
            <person name="Land M."/>
            <person name="Hauser L."/>
            <person name="Markowitz V."/>
            <person name="Cheng J.-F."/>
            <person name="Hugenholtz P."/>
            <person name="Woyke T."/>
            <person name="Wu D."/>
            <person name="Klenk H.-P."/>
            <person name="Eisen J.A."/>
        </authorList>
    </citation>
    <scope>NUCLEOTIDE SEQUENCE [LARGE SCALE GENOMIC DNA]</scope>
    <source>
        <strain evidence="2">ATCC 700099 / DSM 44233 / CIP 104796 / JCM 9543 / NBRC 105858 / Y-104</strain>
    </source>
</reference>
<name>C8XDI3_NAKMY</name>
<dbReference type="AlphaFoldDB" id="C8XDI3"/>
<evidence type="ECO:0000313" key="1">
    <source>
        <dbReference type="EMBL" id="ACV77647.1"/>
    </source>
</evidence>
<dbReference type="STRING" id="479431.Namu_1243"/>
<gene>
    <name evidence="1" type="ordered locus">Namu_1243</name>
</gene>
<dbReference type="KEGG" id="nml:Namu_1243"/>
<reference evidence="1 2" key="2">
    <citation type="journal article" date="2010" name="Stand. Genomic Sci.">
        <title>Complete genome sequence of Nakamurella multipartita type strain (Y-104).</title>
        <authorList>
            <person name="Tice H."/>
            <person name="Mayilraj S."/>
            <person name="Sims D."/>
            <person name="Lapidus A."/>
            <person name="Nolan M."/>
            <person name="Lucas S."/>
            <person name="Glavina Del Rio T."/>
            <person name="Copeland A."/>
            <person name="Cheng J.F."/>
            <person name="Meincke L."/>
            <person name="Bruce D."/>
            <person name="Goodwin L."/>
            <person name="Pitluck S."/>
            <person name="Ivanova N."/>
            <person name="Mavromatis K."/>
            <person name="Ovchinnikova G."/>
            <person name="Pati A."/>
            <person name="Chen A."/>
            <person name="Palaniappan K."/>
            <person name="Land M."/>
            <person name="Hauser L."/>
            <person name="Chang Y.J."/>
            <person name="Jeffries C.D."/>
            <person name="Detter J.C."/>
            <person name="Brettin T."/>
            <person name="Rohde M."/>
            <person name="Goker M."/>
            <person name="Bristow J."/>
            <person name="Eisen J.A."/>
            <person name="Markowitz V."/>
            <person name="Hugenholtz P."/>
            <person name="Kyrpides N.C."/>
            <person name="Klenk H.P."/>
            <person name="Chen F."/>
        </authorList>
    </citation>
    <scope>NUCLEOTIDE SEQUENCE [LARGE SCALE GENOMIC DNA]</scope>
    <source>
        <strain evidence="2">ATCC 700099 / DSM 44233 / CIP 104796 / JCM 9543 / NBRC 105858 / Y-104</strain>
    </source>
</reference>
<accession>C8XDI3</accession>
<dbReference type="InParanoid" id="C8XDI3"/>
<dbReference type="eggNOG" id="COG1518">
    <property type="taxonomic scope" value="Bacteria"/>
</dbReference>
<proteinExistence type="predicted"/>
<sequence>MVDGYELRMLRRTAGALPGFSGTLRRHLYRQAEQIAALVHGRSDQWIGLSWR</sequence>
<dbReference type="EMBL" id="CP001737">
    <property type="protein sequence ID" value="ACV77647.1"/>
    <property type="molecule type" value="Genomic_DNA"/>
</dbReference>
<protein>
    <submittedName>
        <fullName evidence="1">Uncharacterized protein</fullName>
    </submittedName>
</protein>
<dbReference type="Proteomes" id="UP000002218">
    <property type="component" value="Chromosome"/>
</dbReference>